<accession>A0A8R7U1H7</accession>
<dbReference type="EnsemblPlants" id="TuG1812G0300004709.01.T01">
    <property type="protein sequence ID" value="TuG1812G0300004709.01.T01.cds469046"/>
    <property type="gene ID" value="TuG1812G0300004709.01"/>
</dbReference>
<protein>
    <submittedName>
        <fullName evidence="2">Uncharacterized protein</fullName>
    </submittedName>
</protein>
<keyword evidence="3" id="KW-1185">Reference proteome</keyword>
<name>A0A8R7U1H7_TRIUA</name>
<sequence length="87" mass="9175">MELLQSWASSRTWFIQVRTCSSCSPPGGAHLARCARKLFMLSISSLMNCTSSRTPRSSSASLRMTTSSELTAPVASSAMAPSSPCAG</sequence>
<evidence type="ECO:0000313" key="3">
    <source>
        <dbReference type="Proteomes" id="UP000015106"/>
    </source>
</evidence>
<reference evidence="2" key="3">
    <citation type="submission" date="2022-06" db="UniProtKB">
        <authorList>
            <consortium name="EnsemblPlants"/>
        </authorList>
    </citation>
    <scope>IDENTIFICATION</scope>
</reference>
<organism evidence="2 3">
    <name type="scientific">Triticum urartu</name>
    <name type="common">Red wild einkorn</name>
    <name type="synonym">Crithodium urartu</name>
    <dbReference type="NCBI Taxonomy" id="4572"/>
    <lineage>
        <taxon>Eukaryota</taxon>
        <taxon>Viridiplantae</taxon>
        <taxon>Streptophyta</taxon>
        <taxon>Embryophyta</taxon>
        <taxon>Tracheophyta</taxon>
        <taxon>Spermatophyta</taxon>
        <taxon>Magnoliopsida</taxon>
        <taxon>Liliopsida</taxon>
        <taxon>Poales</taxon>
        <taxon>Poaceae</taxon>
        <taxon>BOP clade</taxon>
        <taxon>Pooideae</taxon>
        <taxon>Triticodae</taxon>
        <taxon>Triticeae</taxon>
        <taxon>Triticinae</taxon>
        <taxon>Triticum</taxon>
    </lineage>
</organism>
<dbReference type="AlphaFoldDB" id="A0A8R7U1H7"/>
<dbReference type="Gramene" id="TuG1812G0300004709.01.T01">
    <property type="protein sequence ID" value="TuG1812G0300004709.01.T01.cds469046"/>
    <property type="gene ID" value="TuG1812G0300004709.01"/>
</dbReference>
<reference evidence="2" key="2">
    <citation type="submission" date="2018-03" db="EMBL/GenBank/DDBJ databases">
        <title>The Triticum urartu genome reveals the dynamic nature of wheat genome evolution.</title>
        <authorList>
            <person name="Ling H."/>
            <person name="Ma B."/>
            <person name="Shi X."/>
            <person name="Liu H."/>
            <person name="Dong L."/>
            <person name="Sun H."/>
            <person name="Cao Y."/>
            <person name="Gao Q."/>
            <person name="Zheng S."/>
            <person name="Li Y."/>
            <person name="Yu Y."/>
            <person name="Du H."/>
            <person name="Qi M."/>
            <person name="Li Y."/>
            <person name="Yu H."/>
            <person name="Cui Y."/>
            <person name="Wang N."/>
            <person name="Chen C."/>
            <person name="Wu H."/>
            <person name="Zhao Y."/>
            <person name="Zhang J."/>
            <person name="Li Y."/>
            <person name="Zhou W."/>
            <person name="Zhang B."/>
            <person name="Hu W."/>
            <person name="Eijk M."/>
            <person name="Tang J."/>
            <person name="Witsenboer H."/>
            <person name="Zhao S."/>
            <person name="Li Z."/>
            <person name="Zhang A."/>
            <person name="Wang D."/>
            <person name="Liang C."/>
        </authorList>
    </citation>
    <scope>NUCLEOTIDE SEQUENCE [LARGE SCALE GENOMIC DNA]</scope>
    <source>
        <strain evidence="2">cv. G1812</strain>
    </source>
</reference>
<proteinExistence type="predicted"/>
<evidence type="ECO:0000256" key="1">
    <source>
        <dbReference type="SAM" id="MobiDB-lite"/>
    </source>
</evidence>
<evidence type="ECO:0000313" key="2">
    <source>
        <dbReference type="EnsemblPlants" id="TuG1812G0300004709.01.T01.cds469046"/>
    </source>
</evidence>
<dbReference type="Proteomes" id="UP000015106">
    <property type="component" value="Chromosome 3"/>
</dbReference>
<feature type="region of interest" description="Disordered" evidence="1">
    <location>
        <begin position="50"/>
        <end position="87"/>
    </location>
</feature>
<reference evidence="3" key="1">
    <citation type="journal article" date="2013" name="Nature">
        <title>Draft genome of the wheat A-genome progenitor Triticum urartu.</title>
        <authorList>
            <person name="Ling H.Q."/>
            <person name="Zhao S."/>
            <person name="Liu D."/>
            <person name="Wang J."/>
            <person name="Sun H."/>
            <person name="Zhang C."/>
            <person name="Fan H."/>
            <person name="Li D."/>
            <person name="Dong L."/>
            <person name="Tao Y."/>
            <person name="Gao C."/>
            <person name="Wu H."/>
            <person name="Li Y."/>
            <person name="Cui Y."/>
            <person name="Guo X."/>
            <person name="Zheng S."/>
            <person name="Wang B."/>
            <person name="Yu K."/>
            <person name="Liang Q."/>
            <person name="Yang W."/>
            <person name="Lou X."/>
            <person name="Chen J."/>
            <person name="Feng M."/>
            <person name="Jian J."/>
            <person name="Zhang X."/>
            <person name="Luo G."/>
            <person name="Jiang Y."/>
            <person name="Liu J."/>
            <person name="Wang Z."/>
            <person name="Sha Y."/>
            <person name="Zhang B."/>
            <person name="Wu H."/>
            <person name="Tang D."/>
            <person name="Shen Q."/>
            <person name="Xue P."/>
            <person name="Zou S."/>
            <person name="Wang X."/>
            <person name="Liu X."/>
            <person name="Wang F."/>
            <person name="Yang Y."/>
            <person name="An X."/>
            <person name="Dong Z."/>
            <person name="Zhang K."/>
            <person name="Zhang X."/>
            <person name="Luo M.C."/>
            <person name="Dvorak J."/>
            <person name="Tong Y."/>
            <person name="Wang J."/>
            <person name="Yang H."/>
            <person name="Li Z."/>
            <person name="Wang D."/>
            <person name="Zhang A."/>
            <person name="Wang J."/>
        </authorList>
    </citation>
    <scope>NUCLEOTIDE SEQUENCE</scope>
    <source>
        <strain evidence="3">cv. G1812</strain>
    </source>
</reference>